<name>A0AB73SXF9_9FIRM</name>
<keyword evidence="2" id="KW-0472">Membrane</keyword>
<keyword evidence="2" id="KW-0812">Transmembrane</keyword>
<dbReference type="Proteomes" id="UP000245412">
    <property type="component" value="Unassembled WGS sequence"/>
</dbReference>
<protein>
    <recommendedName>
        <fullName evidence="5">DUF4190 domain-containing protein</fullName>
    </recommendedName>
</protein>
<sequence>MDLKDRDHIPSDIRDGSASDPESGNTEASGDMDKNAENSANTDNSPESWYENGRLYHRGDYHEPNGNGYQNGSGQYNGFGGGIYGNNYQQAPPNGMATAAMILGIISLVTSCCFYLAIPLGVIGVILAVLSQGSDRTLPPRAKSGLWLAVAGAALSLFLTVASVASTFSRYGVDGFIDMLRQYEQFYEGQSGQDGEISNYNDMKDWLEDYLNGKDNSRSRKIRQQEQDNII</sequence>
<dbReference type="AlphaFoldDB" id="A0AB73SXF9"/>
<keyword evidence="2" id="KW-1133">Transmembrane helix</keyword>
<keyword evidence="4" id="KW-1185">Reference proteome</keyword>
<proteinExistence type="predicted"/>
<reference evidence="3 4" key="1">
    <citation type="submission" date="2018-05" db="EMBL/GenBank/DDBJ databases">
        <authorList>
            <person name="Goeker M."/>
            <person name="Huntemann M."/>
            <person name="Clum A."/>
            <person name="Pillay M."/>
            <person name="Palaniappan K."/>
            <person name="Varghese N."/>
            <person name="Mikhailova N."/>
            <person name="Stamatis D."/>
            <person name="Reddy T."/>
            <person name="Daum C."/>
            <person name="Shapiro N."/>
            <person name="Ivanova N."/>
            <person name="Kyrpides N."/>
            <person name="Woyke T."/>
        </authorList>
    </citation>
    <scope>NUCLEOTIDE SEQUENCE [LARGE SCALE GENOMIC DNA]</scope>
    <source>
        <strain evidence="3 4">DSM 26524</strain>
    </source>
</reference>
<organism evidence="3 4">
    <name type="scientific">Murimonas intestini</name>
    <dbReference type="NCBI Taxonomy" id="1337051"/>
    <lineage>
        <taxon>Bacteria</taxon>
        <taxon>Bacillati</taxon>
        <taxon>Bacillota</taxon>
        <taxon>Clostridia</taxon>
        <taxon>Lachnospirales</taxon>
        <taxon>Lachnospiraceae</taxon>
        <taxon>Murimonas</taxon>
    </lineage>
</organism>
<evidence type="ECO:0008006" key="5">
    <source>
        <dbReference type="Google" id="ProtNLM"/>
    </source>
</evidence>
<evidence type="ECO:0000256" key="2">
    <source>
        <dbReference type="SAM" id="Phobius"/>
    </source>
</evidence>
<comment type="caution">
    <text evidence="3">The sequence shown here is derived from an EMBL/GenBank/DDBJ whole genome shotgun (WGS) entry which is preliminary data.</text>
</comment>
<dbReference type="RefSeq" id="WP_109748791.1">
    <property type="nucleotide sequence ID" value="NZ_JANKBI010000030.1"/>
</dbReference>
<feature type="compositionally biased region" description="Polar residues" evidence="1">
    <location>
        <begin position="37"/>
        <end position="47"/>
    </location>
</feature>
<dbReference type="EMBL" id="QGGY01000024">
    <property type="protein sequence ID" value="PWJ72033.1"/>
    <property type="molecule type" value="Genomic_DNA"/>
</dbReference>
<feature type="transmembrane region" description="Helical" evidence="2">
    <location>
        <begin position="99"/>
        <end position="126"/>
    </location>
</feature>
<evidence type="ECO:0000313" key="4">
    <source>
        <dbReference type="Proteomes" id="UP000245412"/>
    </source>
</evidence>
<feature type="transmembrane region" description="Helical" evidence="2">
    <location>
        <begin position="146"/>
        <end position="173"/>
    </location>
</feature>
<feature type="compositionally biased region" description="Basic and acidic residues" evidence="1">
    <location>
        <begin position="1"/>
        <end position="17"/>
    </location>
</feature>
<accession>A0AB73SXF9</accession>
<feature type="region of interest" description="Disordered" evidence="1">
    <location>
        <begin position="1"/>
        <end position="72"/>
    </location>
</feature>
<gene>
    <name evidence="3" type="ORF">C7383_1246</name>
</gene>
<evidence type="ECO:0000256" key="1">
    <source>
        <dbReference type="SAM" id="MobiDB-lite"/>
    </source>
</evidence>
<evidence type="ECO:0000313" key="3">
    <source>
        <dbReference type="EMBL" id="PWJ72033.1"/>
    </source>
</evidence>